<dbReference type="NCBIfam" id="NF003707">
    <property type="entry name" value="PRK05325.1-2"/>
    <property type="match status" value="1"/>
</dbReference>
<feature type="compositionally biased region" description="Basic residues" evidence="1">
    <location>
        <begin position="27"/>
        <end position="36"/>
    </location>
</feature>
<protein>
    <submittedName>
        <fullName evidence="2">Uncharacterized protein</fullName>
    </submittedName>
</protein>
<reference evidence="2" key="1">
    <citation type="submission" date="2018-05" db="EMBL/GenBank/DDBJ databases">
        <authorList>
            <person name="Lanie J.A."/>
            <person name="Ng W.-L."/>
            <person name="Kazmierczak K.M."/>
            <person name="Andrzejewski T.M."/>
            <person name="Davidsen T.M."/>
            <person name="Wayne K.J."/>
            <person name="Tettelin H."/>
            <person name="Glass J.I."/>
            <person name="Rusch D."/>
            <person name="Podicherti R."/>
            <person name="Tsui H.-C.T."/>
            <person name="Winkler M.E."/>
        </authorList>
    </citation>
    <scope>NUCLEOTIDE SEQUENCE</scope>
</reference>
<evidence type="ECO:0000256" key="1">
    <source>
        <dbReference type="SAM" id="MobiDB-lite"/>
    </source>
</evidence>
<proteinExistence type="inferred from homology"/>
<gene>
    <name evidence="2" type="ORF">METZ01_LOCUS102274</name>
</gene>
<dbReference type="EMBL" id="UINC01011170">
    <property type="protein sequence ID" value="SVA49420.1"/>
    <property type="molecule type" value="Genomic_DNA"/>
</dbReference>
<dbReference type="Pfam" id="PF04285">
    <property type="entry name" value="DUF444"/>
    <property type="match status" value="1"/>
</dbReference>
<name>A0A381WA51_9ZZZZ</name>
<dbReference type="AlphaFoldDB" id="A0A381WA51"/>
<dbReference type="PANTHER" id="PTHR30510">
    <property type="entry name" value="UPF0229 PROTEIN YEAH"/>
    <property type="match status" value="1"/>
</dbReference>
<sequence length="446" mass="51152">MANTIIDRRKNGDLRQPGSKSSNNRQKFIKRTKKEIRKSIHDTLGKRSIKGSGDAQDVVINRKGIDEPQFSHNPQTGSRDIVLPGNKEYVEGDLLQKPKGGAGSGGASGKASNEGIGEDEFGFALSNDEFVNILFEDLELPHMISKENKAVQRYEISRSGYTTDGTPAQMNLEKSMVNSLGRKIALKTPKLKKIKELQEELDNLDKFFYKTTKEQKEATEEWKRYQEIEEEIRKLRIRANAVSFVDPVDLRYNNFTKKPAPISQAVVFFIMDVSASMTEQHKDLAKRFFMLLNLFVSRKYKRVECVFIRHHILAMESSEDEFFNSRDNGGTIVSSAFKLSKEILADRYSPNEWNIYFAQASDGDNFDNDNEELKDIIANDILPITQYFSYIQVGIKRHGYYNSGNLLQEYVPLQAQHKNMVTKHIEDTSDIYPVFREIFKIRGKNE</sequence>
<dbReference type="PANTHER" id="PTHR30510:SF2">
    <property type="entry name" value="UPF0229 PROTEIN YEAH"/>
    <property type="match status" value="1"/>
</dbReference>
<accession>A0A381WA51</accession>
<feature type="region of interest" description="Disordered" evidence="1">
    <location>
        <begin position="1"/>
        <end position="41"/>
    </location>
</feature>
<feature type="compositionally biased region" description="Basic and acidic residues" evidence="1">
    <location>
        <begin position="1"/>
        <end position="13"/>
    </location>
</feature>
<dbReference type="HAMAP" id="MF_01232">
    <property type="entry name" value="UPF0229"/>
    <property type="match status" value="1"/>
</dbReference>
<evidence type="ECO:0000313" key="2">
    <source>
        <dbReference type="EMBL" id="SVA49420.1"/>
    </source>
</evidence>
<dbReference type="InterPro" id="IPR006698">
    <property type="entry name" value="UPF0229"/>
</dbReference>
<organism evidence="2">
    <name type="scientific">marine metagenome</name>
    <dbReference type="NCBI Taxonomy" id="408172"/>
    <lineage>
        <taxon>unclassified sequences</taxon>
        <taxon>metagenomes</taxon>
        <taxon>ecological metagenomes</taxon>
    </lineage>
</organism>
<dbReference type="NCBIfam" id="NF003708">
    <property type="entry name" value="PRK05325.1-3"/>
    <property type="match status" value="1"/>
</dbReference>